<gene>
    <name evidence="1" type="ORF">HZF05_02620</name>
</gene>
<comment type="caution">
    <text evidence="1">The sequence shown here is derived from an EMBL/GenBank/DDBJ whole genome shotgun (WGS) entry which is preliminary data.</text>
</comment>
<evidence type="ECO:0000313" key="1">
    <source>
        <dbReference type="EMBL" id="MBA2932982.1"/>
    </source>
</evidence>
<dbReference type="EMBL" id="JACEIB010000001">
    <property type="protein sequence ID" value="MBA2932982.1"/>
    <property type="molecule type" value="Genomic_DNA"/>
</dbReference>
<accession>A0A838L390</accession>
<keyword evidence="2" id="KW-1185">Reference proteome</keyword>
<evidence type="ECO:0000313" key="2">
    <source>
        <dbReference type="Proteomes" id="UP000570166"/>
    </source>
</evidence>
<reference evidence="1 2" key="1">
    <citation type="submission" date="2020-07" db="EMBL/GenBank/DDBJ databases">
        <authorList>
            <person name="Sun Q."/>
        </authorList>
    </citation>
    <scope>NUCLEOTIDE SEQUENCE [LARGE SCALE GENOMIC DNA]</scope>
    <source>
        <strain evidence="1 2">CGMCC 1.13654</strain>
    </source>
</reference>
<proteinExistence type="predicted"/>
<dbReference type="RefSeq" id="WP_160365048.1">
    <property type="nucleotide sequence ID" value="NZ_JACEIB010000001.1"/>
</dbReference>
<organism evidence="1 2">
    <name type="scientific">Sphingomonas chungangi</name>
    <dbReference type="NCBI Taxonomy" id="2683589"/>
    <lineage>
        <taxon>Bacteria</taxon>
        <taxon>Pseudomonadati</taxon>
        <taxon>Pseudomonadota</taxon>
        <taxon>Alphaproteobacteria</taxon>
        <taxon>Sphingomonadales</taxon>
        <taxon>Sphingomonadaceae</taxon>
        <taxon>Sphingomonas</taxon>
    </lineage>
</organism>
<dbReference type="Proteomes" id="UP000570166">
    <property type="component" value="Unassembled WGS sequence"/>
</dbReference>
<name>A0A838L390_9SPHN</name>
<dbReference type="AlphaFoldDB" id="A0A838L390"/>
<protein>
    <submittedName>
        <fullName evidence="1">Uncharacterized protein</fullName>
    </submittedName>
</protein>
<sequence length="67" mass="6743">MTDIRLSPAVAAALAGAEARVAAVVAAEVPADVRVSLVGGGIALTGRDLATRSLTDARLRDFAGLVR</sequence>